<dbReference type="GO" id="GO:0090529">
    <property type="term" value="P:cell septum assembly"/>
    <property type="evidence" value="ECO:0007669"/>
    <property type="project" value="InterPro"/>
</dbReference>
<evidence type="ECO:0000256" key="9">
    <source>
        <dbReference type="HAMAP-Rule" id="MF_00911"/>
    </source>
</evidence>
<keyword evidence="8 9" id="KW-0131">Cell cycle</keyword>
<dbReference type="EMBL" id="BBIO01000005">
    <property type="protein sequence ID" value="GAK44873.1"/>
    <property type="molecule type" value="Genomic_DNA"/>
</dbReference>
<organism evidence="12 13">
    <name type="scientific">Tepidicaulis marinus</name>
    <dbReference type="NCBI Taxonomy" id="1333998"/>
    <lineage>
        <taxon>Bacteria</taxon>
        <taxon>Pseudomonadati</taxon>
        <taxon>Pseudomonadota</taxon>
        <taxon>Alphaproteobacteria</taxon>
        <taxon>Hyphomicrobiales</taxon>
        <taxon>Parvibaculaceae</taxon>
        <taxon>Tepidicaulis</taxon>
    </lineage>
</organism>
<evidence type="ECO:0000256" key="2">
    <source>
        <dbReference type="ARBA" id="ARBA00022475"/>
    </source>
</evidence>
<evidence type="ECO:0000256" key="7">
    <source>
        <dbReference type="ARBA" id="ARBA00023136"/>
    </source>
</evidence>
<dbReference type="HAMAP" id="MF_00911">
    <property type="entry name" value="FtsQ_subfam"/>
    <property type="match status" value="1"/>
</dbReference>
<feature type="compositionally biased region" description="Basic residues" evidence="10">
    <location>
        <begin position="7"/>
        <end position="30"/>
    </location>
</feature>
<evidence type="ECO:0000259" key="11">
    <source>
        <dbReference type="PROSITE" id="PS51779"/>
    </source>
</evidence>
<dbReference type="InterPro" id="IPR026579">
    <property type="entry name" value="FtsQ"/>
</dbReference>
<dbReference type="GO" id="GO:0005886">
    <property type="term" value="C:plasma membrane"/>
    <property type="evidence" value="ECO:0007669"/>
    <property type="project" value="UniProtKB-SubCell"/>
</dbReference>
<evidence type="ECO:0000256" key="5">
    <source>
        <dbReference type="ARBA" id="ARBA00022692"/>
    </source>
</evidence>
<dbReference type="STRING" id="1333998.M2A_1372"/>
<evidence type="ECO:0000256" key="10">
    <source>
        <dbReference type="SAM" id="MobiDB-lite"/>
    </source>
</evidence>
<evidence type="ECO:0000256" key="8">
    <source>
        <dbReference type="ARBA" id="ARBA00023306"/>
    </source>
</evidence>
<dbReference type="InterPro" id="IPR013685">
    <property type="entry name" value="POTRA_FtsQ_type"/>
</dbReference>
<feature type="compositionally biased region" description="Basic residues" evidence="10">
    <location>
        <begin position="37"/>
        <end position="51"/>
    </location>
</feature>
<keyword evidence="7 9" id="KW-0472">Membrane</keyword>
<dbReference type="PROSITE" id="PS51779">
    <property type="entry name" value="POTRA"/>
    <property type="match status" value="1"/>
</dbReference>
<comment type="function">
    <text evidence="9">Essential cell division protein.</text>
</comment>
<evidence type="ECO:0000313" key="13">
    <source>
        <dbReference type="Proteomes" id="UP000028702"/>
    </source>
</evidence>
<keyword evidence="5 9" id="KW-0812">Transmembrane</keyword>
<dbReference type="PANTHER" id="PTHR35851">
    <property type="entry name" value="CELL DIVISION PROTEIN FTSQ"/>
    <property type="match status" value="1"/>
</dbReference>
<dbReference type="Gene3D" id="3.40.50.11690">
    <property type="entry name" value="Cell division protein FtsQ/DivIB"/>
    <property type="match status" value="1"/>
</dbReference>
<dbReference type="InterPro" id="IPR005548">
    <property type="entry name" value="Cell_div_FtsQ/DivIB_C"/>
</dbReference>
<accession>A0A081BA05</accession>
<feature type="transmembrane region" description="Helical" evidence="9">
    <location>
        <begin position="68"/>
        <end position="90"/>
    </location>
</feature>
<comment type="caution">
    <text evidence="12">The sequence shown here is derived from an EMBL/GenBank/DDBJ whole genome shotgun (WGS) entry which is preliminary data.</text>
</comment>
<sequence>MPPVTRSPRKRQAQASPRTRKGGTAGRRKVSAAAPGKPRKKAREFGRRKQRPPSRFARFFSALRSGDVSALPLAALAGMLVVFAVFYGLMVGGHFAAAGSSLVAGTHRMIAGAGFSVQDVTVEGRERTPVREVMRALDVERGMSIFLVDVEAARERLERLDWVASASVTRFWPDRIHVELNERVPYAVWQRGGRLAIVDRQGQPITENHIEEYAHLPLVVGHGAADEAPVIQELLAQWPALHSRVRAAVRVGDRRWNLRLENGVDVLLPERHVERALAELVAIENSHRVLARDIEAIDLRLADRFTIRLTPDAAARRAASGVNDLERERSKKGSAT</sequence>
<reference evidence="12 13" key="1">
    <citation type="submission" date="2014-07" db="EMBL/GenBank/DDBJ databases">
        <title>Tepidicaulis marinum gen. nov., sp. nov., a novel marine bacterium denitrifying nitrate to nitrous oxide strictly under microaerobic conditions.</title>
        <authorList>
            <person name="Takeuchi M."/>
            <person name="Yamagishi T."/>
            <person name="Kamagata Y."/>
            <person name="Oshima K."/>
            <person name="Hattori M."/>
            <person name="Katayama T."/>
            <person name="Hanada S."/>
            <person name="Tamaki H."/>
            <person name="Marumo K."/>
            <person name="Maeda H."/>
            <person name="Nedachi M."/>
            <person name="Iwasaki W."/>
            <person name="Suwa Y."/>
            <person name="Sakata S."/>
        </authorList>
    </citation>
    <scope>NUCLEOTIDE SEQUENCE [LARGE SCALE GENOMIC DNA]</scope>
    <source>
        <strain evidence="12 13">MA2</strain>
    </source>
</reference>
<keyword evidence="2 9" id="KW-1003">Cell membrane</keyword>
<dbReference type="Proteomes" id="UP000028702">
    <property type="component" value="Unassembled WGS sequence"/>
</dbReference>
<dbReference type="GO" id="GO:0043093">
    <property type="term" value="P:FtsZ-dependent cytokinesis"/>
    <property type="evidence" value="ECO:0007669"/>
    <property type="project" value="UniProtKB-UniRule"/>
</dbReference>
<dbReference type="Gene3D" id="3.10.20.310">
    <property type="entry name" value="membrane protein fhac"/>
    <property type="match status" value="1"/>
</dbReference>
<gene>
    <name evidence="9" type="primary">ftsQ</name>
    <name evidence="12" type="ORF">M2A_1372</name>
</gene>
<dbReference type="Pfam" id="PF08478">
    <property type="entry name" value="POTRA_1"/>
    <property type="match status" value="1"/>
</dbReference>
<dbReference type="eggNOG" id="COG1589">
    <property type="taxonomic scope" value="Bacteria"/>
</dbReference>
<proteinExistence type="inferred from homology"/>
<feature type="region of interest" description="Disordered" evidence="10">
    <location>
        <begin position="1"/>
        <end position="51"/>
    </location>
</feature>
<evidence type="ECO:0000256" key="6">
    <source>
        <dbReference type="ARBA" id="ARBA00022989"/>
    </source>
</evidence>
<evidence type="ECO:0000256" key="4">
    <source>
        <dbReference type="ARBA" id="ARBA00022618"/>
    </source>
</evidence>
<feature type="domain" description="POTRA" evidence="11">
    <location>
        <begin position="115"/>
        <end position="183"/>
    </location>
</feature>
<keyword evidence="4 9" id="KW-0132">Cell division</keyword>
<dbReference type="PANTHER" id="PTHR35851:SF1">
    <property type="entry name" value="CELL DIVISION PROTEIN FTSQ"/>
    <property type="match status" value="1"/>
</dbReference>
<evidence type="ECO:0000256" key="3">
    <source>
        <dbReference type="ARBA" id="ARBA00022519"/>
    </source>
</evidence>
<evidence type="ECO:0000256" key="1">
    <source>
        <dbReference type="ARBA" id="ARBA00004370"/>
    </source>
</evidence>
<dbReference type="InterPro" id="IPR045335">
    <property type="entry name" value="FtsQ_C_sf"/>
</dbReference>
<comment type="similarity">
    <text evidence="9">Belongs to the FtsQ/DivIB family. FtsQ subfamily.</text>
</comment>
<dbReference type="AlphaFoldDB" id="A0A081BA05"/>
<dbReference type="InterPro" id="IPR034746">
    <property type="entry name" value="POTRA"/>
</dbReference>
<dbReference type="RefSeq" id="WP_052379263.1">
    <property type="nucleotide sequence ID" value="NZ_BBIO01000005.1"/>
</dbReference>
<dbReference type="GO" id="GO:0032153">
    <property type="term" value="C:cell division site"/>
    <property type="evidence" value="ECO:0007669"/>
    <property type="project" value="UniProtKB-UniRule"/>
</dbReference>
<keyword evidence="6 9" id="KW-1133">Transmembrane helix</keyword>
<protein>
    <recommendedName>
        <fullName evidence="9">Cell division protein FtsQ</fullName>
    </recommendedName>
</protein>
<keyword evidence="13" id="KW-1185">Reference proteome</keyword>
<keyword evidence="3 9" id="KW-0997">Cell inner membrane</keyword>
<evidence type="ECO:0000313" key="12">
    <source>
        <dbReference type="EMBL" id="GAK44873.1"/>
    </source>
</evidence>
<comment type="subcellular location">
    <subcellularLocation>
        <location evidence="9">Cell inner membrane</location>
        <topology evidence="9">Single-pass type II membrane protein</topology>
    </subcellularLocation>
    <subcellularLocation>
        <location evidence="1">Membrane</location>
    </subcellularLocation>
    <text evidence="9">Localizes to the division septum.</text>
</comment>
<name>A0A081BA05_9HYPH</name>
<dbReference type="Pfam" id="PF03799">
    <property type="entry name" value="FtsQ_DivIB_C"/>
    <property type="match status" value="1"/>
</dbReference>